<proteinExistence type="predicted"/>
<accession>A0A2K2FYT2</accession>
<dbReference type="Proteomes" id="UP000236327">
    <property type="component" value="Unassembled WGS sequence"/>
</dbReference>
<name>A0A2K2FYT2_9SPHN</name>
<dbReference type="EMBL" id="LYMM01000041">
    <property type="protein sequence ID" value="PNU03922.1"/>
    <property type="molecule type" value="Genomic_DNA"/>
</dbReference>
<reference evidence="1 2" key="1">
    <citation type="submission" date="2016-05" db="EMBL/GenBank/DDBJ databases">
        <title>Complete genome sequence of Novosphingobium guangzhouense SA925(T).</title>
        <authorList>
            <person name="Sha S."/>
        </authorList>
    </citation>
    <scope>NUCLEOTIDE SEQUENCE [LARGE SCALE GENOMIC DNA]</scope>
    <source>
        <strain evidence="1 2">SA925</strain>
    </source>
</reference>
<evidence type="ECO:0000313" key="1">
    <source>
        <dbReference type="EMBL" id="PNU03922.1"/>
    </source>
</evidence>
<keyword evidence="2" id="KW-1185">Reference proteome</keyword>
<dbReference type="AlphaFoldDB" id="A0A2K2FYT2"/>
<gene>
    <name evidence="1" type="ORF">A8V01_21875</name>
</gene>
<comment type="caution">
    <text evidence="1">The sequence shown here is derived from an EMBL/GenBank/DDBJ whole genome shotgun (WGS) entry which is preliminary data.</text>
</comment>
<organism evidence="1 2">
    <name type="scientific">Novosphingobium guangzhouense</name>
    <dbReference type="NCBI Taxonomy" id="1850347"/>
    <lineage>
        <taxon>Bacteria</taxon>
        <taxon>Pseudomonadati</taxon>
        <taxon>Pseudomonadota</taxon>
        <taxon>Alphaproteobacteria</taxon>
        <taxon>Sphingomonadales</taxon>
        <taxon>Sphingomonadaceae</taxon>
        <taxon>Novosphingobium</taxon>
    </lineage>
</organism>
<protein>
    <submittedName>
        <fullName evidence="1">Uncharacterized protein</fullName>
    </submittedName>
</protein>
<evidence type="ECO:0000313" key="2">
    <source>
        <dbReference type="Proteomes" id="UP000236327"/>
    </source>
</evidence>
<sequence length="88" mass="9948">MKQLTAFADRSSLRSLCGHRPRISFDAAPLANWFYPTSRLEQSAIAQHGMHDDREPTSERDTGRFATFMERGGLVAPDRGRTIRMAQP</sequence>